<evidence type="ECO:0000256" key="1">
    <source>
        <dbReference type="SAM" id="Phobius"/>
    </source>
</evidence>
<keyword evidence="1" id="KW-0472">Membrane</keyword>
<organism evidence="2 3">
    <name type="scientific">Heliorestis convoluta</name>
    <dbReference type="NCBI Taxonomy" id="356322"/>
    <lineage>
        <taxon>Bacteria</taxon>
        <taxon>Bacillati</taxon>
        <taxon>Bacillota</taxon>
        <taxon>Clostridia</taxon>
        <taxon>Eubacteriales</taxon>
        <taxon>Heliobacteriaceae</taxon>
        <taxon>Heliorestis</taxon>
    </lineage>
</organism>
<feature type="transmembrane region" description="Helical" evidence="1">
    <location>
        <begin position="14"/>
        <end position="35"/>
    </location>
</feature>
<keyword evidence="1" id="KW-1133">Transmembrane helix</keyword>
<protein>
    <submittedName>
        <fullName evidence="2">Putative membrane protein</fullName>
    </submittedName>
</protein>
<accession>A0A5Q2MXU6</accession>
<dbReference type="EMBL" id="CP045875">
    <property type="protein sequence ID" value="QGG47417.1"/>
    <property type="molecule type" value="Genomic_DNA"/>
</dbReference>
<gene>
    <name evidence="2" type="ORF">FTV88_1270</name>
</gene>
<evidence type="ECO:0000313" key="2">
    <source>
        <dbReference type="EMBL" id="QGG47417.1"/>
    </source>
</evidence>
<dbReference type="AlphaFoldDB" id="A0A5Q2MXU6"/>
<reference evidence="3" key="1">
    <citation type="submission" date="2019-11" db="EMBL/GenBank/DDBJ databases">
        <title>Genome sequence of Heliorestis convoluta strain HH, an alkaliphilic and minimalistic phototrophic bacterium from a soda lake in Egypt.</title>
        <authorList>
            <person name="Dewey E.D."/>
            <person name="Stokes L.M."/>
            <person name="Burchell B.M."/>
            <person name="Shaffer K.N."/>
            <person name="Huntington A.M."/>
            <person name="Baker J.M."/>
            <person name="Nadendla S."/>
            <person name="Giglio M.G."/>
            <person name="Touchman J.W."/>
            <person name="Blankenship R.E."/>
            <person name="Madigan M.T."/>
            <person name="Sattley W.M."/>
        </authorList>
    </citation>
    <scope>NUCLEOTIDE SEQUENCE [LARGE SCALE GENOMIC DNA]</scope>
    <source>
        <strain evidence="3">HH</strain>
    </source>
</reference>
<dbReference type="Proteomes" id="UP000366051">
    <property type="component" value="Chromosome"/>
</dbReference>
<name>A0A5Q2MXU6_9FIRM</name>
<keyword evidence="1" id="KW-0812">Transmembrane</keyword>
<sequence>MDRMDEGLNFFKGLIGGTVIVVPLWALIVFVYQVILK</sequence>
<proteinExistence type="predicted"/>
<evidence type="ECO:0000313" key="3">
    <source>
        <dbReference type="Proteomes" id="UP000366051"/>
    </source>
</evidence>
<keyword evidence="3" id="KW-1185">Reference proteome</keyword>
<dbReference type="KEGG" id="hcv:FTV88_1270"/>